<gene>
    <name evidence="1" type="ORF">MDCFG202_LOCUS170693</name>
</gene>
<dbReference type="Proteomes" id="UP000746612">
    <property type="component" value="Unassembled WGS sequence"/>
</dbReference>
<dbReference type="AlphaFoldDB" id="A0A9N8NH94"/>
<name>A0A9N8NH94_GIBZA</name>
<protein>
    <submittedName>
        <fullName evidence="1">Uncharacterized protein</fullName>
    </submittedName>
</protein>
<comment type="caution">
    <text evidence="1">The sequence shown here is derived from an EMBL/GenBank/DDBJ whole genome shotgun (WGS) entry which is preliminary data.</text>
</comment>
<reference evidence="1" key="1">
    <citation type="submission" date="2021-03" db="EMBL/GenBank/DDBJ databases">
        <authorList>
            <person name="Alouane T."/>
            <person name="Langin T."/>
            <person name="Bonhomme L."/>
        </authorList>
    </citation>
    <scope>NUCLEOTIDE SEQUENCE</scope>
    <source>
        <strain evidence="1">MDC_Fg202</strain>
    </source>
</reference>
<dbReference type="EMBL" id="CAJPIJ010000108">
    <property type="protein sequence ID" value="CAG1978017.1"/>
    <property type="molecule type" value="Genomic_DNA"/>
</dbReference>
<organism evidence="1 2">
    <name type="scientific">Gibberella zeae</name>
    <name type="common">Wheat head blight fungus</name>
    <name type="synonym">Fusarium graminearum</name>
    <dbReference type="NCBI Taxonomy" id="5518"/>
    <lineage>
        <taxon>Eukaryota</taxon>
        <taxon>Fungi</taxon>
        <taxon>Dikarya</taxon>
        <taxon>Ascomycota</taxon>
        <taxon>Pezizomycotina</taxon>
        <taxon>Sordariomycetes</taxon>
        <taxon>Hypocreomycetidae</taxon>
        <taxon>Hypocreales</taxon>
        <taxon>Nectriaceae</taxon>
        <taxon>Fusarium</taxon>
    </lineage>
</organism>
<sequence length="327" mass="37926">MDEIRYIKTVYRKRGSGSGHMYSLMRFLDNTGNKYVWRVSRNDEVLMISERLGEDMHMTRQEYDMKRAVEASGLSEHFDALFSATATDPVSIPYVNPEVYGRMFAGSQGRRRLFPSNTNRSSHLPALFRFLEAGQGRLFISLFMDDHVLQVTVLGEYQGLSIMLQNLLDVMRPFGLFEHWSYTGDCVLEQLGSDRLFDTYFMREEEQSSAPETVSHQKHLEHKDYYQHTITNTNTSNFNAKEFRMANKEHIVVVMTRNSNASSSNDGEIKKLDEPYEKKGVVIEITDTELRLVFKNGPNKAVEAEAARNLYKRMHDKKLLGDWKFVR</sequence>
<proteinExistence type="predicted"/>
<accession>A0A9N8NH94</accession>
<evidence type="ECO:0000313" key="2">
    <source>
        <dbReference type="Proteomes" id="UP000746612"/>
    </source>
</evidence>
<evidence type="ECO:0000313" key="1">
    <source>
        <dbReference type="EMBL" id="CAG1978017.1"/>
    </source>
</evidence>